<organism evidence="2 3">
    <name type="scientific">Candidatus Iainarchaeum sp</name>
    <dbReference type="NCBI Taxonomy" id="3101447"/>
    <lineage>
        <taxon>Archaea</taxon>
        <taxon>Candidatus Iainarchaeota</taxon>
        <taxon>Candidatus Iainarchaeia</taxon>
        <taxon>Candidatus Iainarchaeales</taxon>
        <taxon>Candidatus Iainarchaeaceae</taxon>
        <taxon>Candidatus Iainarchaeum</taxon>
    </lineage>
</organism>
<dbReference type="CDD" id="cd04181">
    <property type="entry name" value="NTP_transferase"/>
    <property type="match status" value="1"/>
</dbReference>
<keyword evidence="2" id="KW-0808">Transferase</keyword>
<evidence type="ECO:0000313" key="3">
    <source>
        <dbReference type="Proteomes" id="UP000577419"/>
    </source>
</evidence>
<dbReference type="InterPro" id="IPR029044">
    <property type="entry name" value="Nucleotide-diphossugar_trans"/>
</dbReference>
<dbReference type="GO" id="GO:0016740">
    <property type="term" value="F:transferase activity"/>
    <property type="evidence" value="ECO:0007669"/>
    <property type="project" value="UniProtKB-KW"/>
</dbReference>
<dbReference type="Proteomes" id="UP000577419">
    <property type="component" value="Unassembled WGS sequence"/>
</dbReference>
<sequence>MVKQAFILAGGKGERLKPLTNEMPKPLLDVDGKPILQHVVEGLTEQGINEIVLAVGYKHEKIKKFFGSGEKFGAKIKYIVEKEFLGTGGALKNAERMLHERFLMLNGDNLADFDYSAMEKLHEQEKALATIALVEVADPSAYGVAELQGKKIIRFIEKPPKGKAPSNLINAGAYVLEKKALKFLPSGFNLIEKTLFPELAKQDRLAGYRHSGKWFALDTKEKLEEAKREWKK</sequence>
<comment type="caution">
    <text evidence="2">The sequence shown here is derived from an EMBL/GenBank/DDBJ whole genome shotgun (WGS) entry which is preliminary data.</text>
</comment>
<accession>A0A7J4IXT1</accession>
<dbReference type="InterPro" id="IPR005835">
    <property type="entry name" value="NTP_transferase_dom"/>
</dbReference>
<feature type="domain" description="Nucleotidyl transferase" evidence="1">
    <location>
        <begin position="5"/>
        <end position="227"/>
    </location>
</feature>
<proteinExistence type="predicted"/>
<dbReference type="AlphaFoldDB" id="A0A7J4IXT1"/>
<evidence type="ECO:0000259" key="1">
    <source>
        <dbReference type="Pfam" id="PF00483"/>
    </source>
</evidence>
<evidence type="ECO:0000313" key="2">
    <source>
        <dbReference type="EMBL" id="HIH07776.1"/>
    </source>
</evidence>
<name>A0A7J4IXT1_9ARCH</name>
<dbReference type="SUPFAM" id="SSF53448">
    <property type="entry name" value="Nucleotide-diphospho-sugar transferases"/>
    <property type="match status" value="1"/>
</dbReference>
<dbReference type="Pfam" id="PF00483">
    <property type="entry name" value="NTP_transferase"/>
    <property type="match status" value="1"/>
</dbReference>
<protein>
    <submittedName>
        <fullName evidence="2">Nucleotidyltransferase family protein</fullName>
    </submittedName>
</protein>
<dbReference type="PANTHER" id="PTHR22572">
    <property type="entry name" value="SUGAR-1-PHOSPHATE GUANYL TRANSFERASE"/>
    <property type="match status" value="1"/>
</dbReference>
<dbReference type="Gene3D" id="3.90.550.10">
    <property type="entry name" value="Spore Coat Polysaccharide Biosynthesis Protein SpsA, Chain A"/>
    <property type="match status" value="1"/>
</dbReference>
<gene>
    <name evidence="2" type="ORF">HA237_00230</name>
</gene>
<dbReference type="EMBL" id="DUFG01000001">
    <property type="protein sequence ID" value="HIH07776.1"/>
    <property type="molecule type" value="Genomic_DNA"/>
</dbReference>
<dbReference type="InterPro" id="IPR050486">
    <property type="entry name" value="Mannose-1P_guanyltransferase"/>
</dbReference>
<reference evidence="3" key="1">
    <citation type="journal article" date="2020" name="bioRxiv">
        <title>A rank-normalized archaeal taxonomy based on genome phylogeny resolves widespread incomplete and uneven classifications.</title>
        <authorList>
            <person name="Rinke C."/>
            <person name="Chuvochina M."/>
            <person name="Mussig A.J."/>
            <person name="Chaumeil P.-A."/>
            <person name="Waite D.W."/>
            <person name="Whitman W.B."/>
            <person name="Parks D.H."/>
            <person name="Hugenholtz P."/>
        </authorList>
    </citation>
    <scope>NUCLEOTIDE SEQUENCE [LARGE SCALE GENOMIC DNA]</scope>
</reference>